<protein>
    <submittedName>
        <fullName evidence="5">Chromosome III, complete sequence, related</fullName>
    </submittedName>
</protein>
<evidence type="ECO:0000256" key="2">
    <source>
        <dbReference type="ARBA" id="ARBA00007991"/>
    </source>
</evidence>
<reference evidence="5" key="1">
    <citation type="submission" date="2013-10" db="EMBL/GenBank/DDBJ databases">
        <title>Genomic analysis of the causative agents of coccidiosis in chickens.</title>
        <authorList>
            <person name="Reid A.J."/>
            <person name="Blake D."/>
            <person name="Billington K."/>
            <person name="Browne H."/>
            <person name="Dunn M."/>
            <person name="Hung S."/>
            <person name="Kawahara F."/>
            <person name="Miranda-Saavedra D."/>
            <person name="Mourier T."/>
            <person name="Nagra H."/>
            <person name="Otto T.D."/>
            <person name="Rawlings N."/>
            <person name="Sanchez A."/>
            <person name="Sanders M."/>
            <person name="Subramaniam C."/>
            <person name="Tay Y."/>
            <person name="Dear P."/>
            <person name="Doerig C."/>
            <person name="Gruber A."/>
            <person name="Parkinson J."/>
            <person name="Shirley M."/>
            <person name="Wan K.L."/>
            <person name="Berriman M."/>
            <person name="Tomley F."/>
            <person name="Pain A."/>
        </authorList>
    </citation>
    <scope>NUCLEOTIDE SEQUENCE [LARGE SCALE GENOMIC DNA]</scope>
    <source>
        <strain evidence="5">Weybridge</strain>
    </source>
</reference>
<comment type="similarity">
    <text evidence="2">Belongs to the importin beta family.</text>
</comment>
<gene>
    <name evidence="5" type="ORF">EMWEY_00049490</name>
</gene>
<dbReference type="PANTHER" id="PTHR12363:SF33">
    <property type="entry name" value="IMPORTIN-13"/>
    <property type="match status" value="1"/>
</dbReference>
<dbReference type="GeneID" id="25338935"/>
<comment type="subcellular location">
    <subcellularLocation>
        <location evidence="1">Nucleus</location>
    </subcellularLocation>
</comment>
<dbReference type="RefSeq" id="XP_013334962.1">
    <property type="nucleotide sequence ID" value="XM_013479508.1"/>
</dbReference>
<accession>U6M2S2</accession>
<evidence type="ECO:0000313" key="5">
    <source>
        <dbReference type="EMBL" id="CDJ58316.1"/>
    </source>
</evidence>
<dbReference type="GO" id="GO:0006606">
    <property type="term" value="P:protein import into nucleus"/>
    <property type="evidence" value="ECO:0007669"/>
    <property type="project" value="TreeGrafter"/>
</dbReference>
<dbReference type="InterPro" id="IPR011989">
    <property type="entry name" value="ARM-like"/>
</dbReference>
<evidence type="ECO:0000256" key="3">
    <source>
        <dbReference type="ARBA" id="ARBA00022448"/>
    </source>
</evidence>
<keyword evidence="6" id="KW-1185">Reference proteome</keyword>
<dbReference type="OrthoDB" id="435593at2759"/>
<dbReference type="Gene3D" id="1.25.10.10">
    <property type="entry name" value="Leucine-rich Repeat Variant"/>
    <property type="match status" value="1"/>
</dbReference>
<dbReference type="GO" id="GO:0005737">
    <property type="term" value="C:cytoplasm"/>
    <property type="evidence" value="ECO:0007669"/>
    <property type="project" value="TreeGrafter"/>
</dbReference>
<name>U6M2S2_EIMMA</name>
<proteinExistence type="inferred from homology"/>
<organism evidence="5 6">
    <name type="scientific">Eimeria maxima</name>
    <name type="common">Coccidian parasite</name>
    <dbReference type="NCBI Taxonomy" id="5804"/>
    <lineage>
        <taxon>Eukaryota</taxon>
        <taxon>Sar</taxon>
        <taxon>Alveolata</taxon>
        <taxon>Apicomplexa</taxon>
        <taxon>Conoidasida</taxon>
        <taxon>Coccidia</taxon>
        <taxon>Eucoccidiorida</taxon>
        <taxon>Eimeriorina</taxon>
        <taxon>Eimeriidae</taxon>
        <taxon>Eimeria</taxon>
    </lineage>
</organism>
<reference evidence="5" key="2">
    <citation type="submission" date="2013-10" db="EMBL/GenBank/DDBJ databases">
        <authorList>
            <person name="Aslett M."/>
        </authorList>
    </citation>
    <scope>NUCLEOTIDE SEQUENCE [LARGE SCALE GENOMIC DNA]</scope>
    <source>
        <strain evidence="5">Weybridge</strain>
    </source>
</reference>
<dbReference type="PANTHER" id="PTHR12363">
    <property type="entry name" value="TRANSPORTIN 3 AND IMPORTIN 13"/>
    <property type="match status" value="1"/>
</dbReference>
<evidence type="ECO:0000256" key="4">
    <source>
        <dbReference type="ARBA" id="ARBA00023242"/>
    </source>
</evidence>
<dbReference type="OMA" id="CHHPKVL"/>
<dbReference type="GO" id="GO:0005634">
    <property type="term" value="C:nucleus"/>
    <property type="evidence" value="ECO:0007669"/>
    <property type="project" value="UniProtKB-SubCell"/>
</dbReference>
<keyword evidence="4" id="KW-0539">Nucleus</keyword>
<sequence>MDAEGAAGTAPGLPQVARTGNVAAAASTLNSMVRESNGTPPSYTEDGVVEMVCLLNSPASAKDPGASATAANEYLTNFQKDPSAWGICISILNKRSHRQQQQQQVSSATQSPEVLHFVAQTLAAQARAGFPQQLSALLRVQGVSVVPASASIVSSLGAASQVYAELRDGLLQLVFAFRDAPLPVLRQLCIALSSALIFGTSSTEGSSSGPAAVGDGGPHLGSVLHTLGQKAGKEGFLPLLELLVLFPEELCTKRIALPEDRRLPCLASCMSNNCTQVLEAVEGIFAQAQATLAAAGPEERPHWRAVLHAAVRTVQSWLSAICCWVQQVDTEQGSQHLPQQQQQGPWGLSAALEALSLCLQRLSGGRIFSALLCGTNSDDLETLQLSTECVVAIIASASLLEESTAAAAVAKKGKEAGASECSTKPHNPTEAAEGRGTVCRSLVAAIVKAYGDGCTAALAAARGQARGIAAFDLERLQVFALGLTELAKVQIPRLLMDLAKEEVRLEEGEAGISGGEANGAVALALQPAIEAICELPRALLQHPSYEVKEVGVVFYRNLLNHVVVLVEEERRLSAWRDHLRNEAAVVAAGAAGGSAGSAAAQAAGVRKDSAEVLAEVESRYELSIEVLALQEPVLSRIFQPFAVAAVPQLRPPVGALLNEELEFEAWQSFRAEVAATVTEAAVLLDIDRPCNESAGQLLMLLSDPEVGWRGFSAKPALSGCLSPCFLGCVCLLLFDWSALCGRVCSCLLVEPLICAWGLLVPQICTHPEALLEVEARLYFISAIANRIRLNVPFGGTEGESSSNSANSASSSAESRNDDFLLHLLQLLPQLAGLAPSSAASVPVVGITEREALTLFLLAGAARATSWLAGRVLPQHQELFAPLFSLLLTRALQFVASLPEAAKDSNASLLRLSTEALLVEGLSSLVSAAAGFIPSPGREEDVHALLHALIDAFSRPGLSLDNSSSLVHTAGYVISCLDAPRIRQLFAQLLQSLGNELDRSLSDPQCPSSTTKRNLGLFFSALQSVQPAEDFAPPPPSQFFEPLSPRSPYRHPVLDAVEASWPTIEKAMTRGPRNEFLYEVSCYSLVALCANCRAHIPRYRVFYSFLHALSCTFADCPTVYHLGALRSIQGICSNAQEACVRQAVAVALENCVAATLGKIKVSACNAGGCLFDSETNISCILKRHVMLCACDQAEGEKYMYGQPDIVGISVDCVNVALLHPLSAEAIVASPWFEALCETAIQYTPTCHHPKVLHTYIVFLSRLAAWVDPPSILHCYQIGEPIPWLTKVAEDASSTVLSLLSKPFPGCPSPGVELDQQQSTFLSRAVAAVLIALTSVHAAPQSWIGSAAQTLLPLLRHPGLQTPTKKAIELTLQALDNHIMDEQRKRDFCIRCTGLLSVREMCLLLQQTADDTKAAYVRSQFALGGASRSV</sequence>
<dbReference type="InterPro" id="IPR016024">
    <property type="entry name" value="ARM-type_fold"/>
</dbReference>
<dbReference type="SUPFAM" id="SSF48371">
    <property type="entry name" value="ARM repeat"/>
    <property type="match status" value="1"/>
</dbReference>
<evidence type="ECO:0000313" key="6">
    <source>
        <dbReference type="Proteomes" id="UP000030763"/>
    </source>
</evidence>
<dbReference type="VEuPathDB" id="ToxoDB:EMWEY_00049490"/>
<keyword evidence="3" id="KW-0813">Transport</keyword>
<dbReference type="InterPro" id="IPR051345">
    <property type="entry name" value="Importin_beta-like_NTR"/>
</dbReference>
<evidence type="ECO:0000256" key="1">
    <source>
        <dbReference type="ARBA" id="ARBA00004123"/>
    </source>
</evidence>
<dbReference type="Proteomes" id="UP000030763">
    <property type="component" value="Unassembled WGS sequence"/>
</dbReference>
<dbReference type="EMBL" id="HG719592">
    <property type="protein sequence ID" value="CDJ58316.1"/>
    <property type="molecule type" value="Genomic_DNA"/>
</dbReference>